<dbReference type="Proteomes" id="UP001163321">
    <property type="component" value="Chromosome 5"/>
</dbReference>
<accession>A0ACC0W2D5</accession>
<evidence type="ECO:0000313" key="1">
    <source>
        <dbReference type="EMBL" id="KAI9912259.1"/>
    </source>
</evidence>
<sequence>MTKASARTQRPAHAFCLTKRRSYTSPHLLHARSTCDWVAPVAAPSTRPHHVTRKTQSFSEGLELAPDIAVFLAGSCNPTTWRQDVAMPMLDAARVRYFNPQVDEWVAELIPIETRAKETAQIILVVVDKCTRCLVSIHEAVELICRGRNVMLVIEEMDEGDAIAGKVLSKMELADLNGARQCLRDLAAKRGVQVFPNVAAAVTGCIAWLQQTEAPKSRRDIPRLRKRSSIVLNGWSGKRRPHRVMSRSYSSTWSVESNCSGSTKSSTDESDENCELTSPTQSIRKQLGCQLFSNYTGGSVYLGGNLTATSWRQQVAIPLLRKAGIPVYVPFADYLQAGFSSKAEKHVQARAGTFQEIQTQKANAELILFVIPRNLRSIAAMAEAVELVSSHQAVLLVIEPVVEGSMVEEGVTISGRELDDLIRARAYLREMAERNDVAVFESVTEAVESIIERLE</sequence>
<name>A0ACC0W2D5_9STRA</name>
<proteinExistence type="predicted"/>
<evidence type="ECO:0000313" key="2">
    <source>
        <dbReference type="Proteomes" id="UP001163321"/>
    </source>
</evidence>
<organism evidence="1 2">
    <name type="scientific">Peronosclerospora sorghi</name>
    <dbReference type="NCBI Taxonomy" id="230839"/>
    <lineage>
        <taxon>Eukaryota</taxon>
        <taxon>Sar</taxon>
        <taxon>Stramenopiles</taxon>
        <taxon>Oomycota</taxon>
        <taxon>Peronosporomycetes</taxon>
        <taxon>Peronosporales</taxon>
        <taxon>Peronosporaceae</taxon>
        <taxon>Peronosclerospora</taxon>
    </lineage>
</organism>
<gene>
    <name evidence="1" type="ORF">PsorP6_009473</name>
</gene>
<comment type="caution">
    <text evidence="1">The sequence shown here is derived from an EMBL/GenBank/DDBJ whole genome shotgun (WGS) entry which is preliminary data.</text>
</comment>
<reference evidence="1 2" key="1">
    <citation type="journal article" date="2022" name="bioRxiv">
        <title>The genome of the oomycete Peronosclerospora sorghi, a cosmopolitan pathogen of maize and sorghum, is inflated with dispersed pseudogenes.</title>
        <authorList>
            <person name="Fletcher K."/>
            <person name="Martin F."/>
            <person name="Isakeit T."/>
            <person name="Cavanaugh K."/>
            <person name="Magill C."/>
            <person name="Michelmore R."/>
        </authorList>
    </citation>
    <scope>NUCLEOTIDE SEQUENCE [LARGE SCALE GENOMIC DNA]</scope>
    <source>
        <strain evidence="1">P6</strain>
    </source>
</reference>
<keyword evidence="2" id="KW-1185">Reference proteome</keyword>
<protein>
    <submittedName>
        <fullName evidence="1">Uncharacterized protein</fullName>
    </submittedName>
</protein>
<dbReference type="EMBL" id="CM047584">
    <property type="protein sequence ID" value="KAI9912259.1"/>
    <property type="molecule type" value="Genomic_DNA"/>
</dbReference>